<dbReference type="Proteomes" id="UP000789525">
    <property type="component" value="Unassembled WGS sequence"/>
</dbReference>
<dbReference type="EMBL" id="CAJVPT010042290">
    <property type="protein sequence ID" value="CAG8729725.1"/>
    <property type="molecule type" value="Genomic_DNA"/>
</dbReference>
<proteinExistence type="predicted"/>
<evidence type="ECO:0000313" key="1">
    <source>
        <dbReference type="EMBL" id="CAG8729725.1"/>
    </source>
</evidence>
<protein>
    <submittedName>
        <fullName evidence="1">9034_t:CDS:1</fullName>
    </submittedName>
</protein>
<feature type="non-terminal residue" evidence="1">
    <location>
        <position position="156"/>
    </location>
</feature>
<organism evidence="1 2">
    <name type="scientific">Acaulospora colombiana</name>
    <dbReference type="NCBI Taxonomy" id="27376"/>
    <lineage>
        <taxon>Eukaryota</taxon>
        <taxon>Fungi</taxon>
        <taxon>Fungi incertae sedis</taxon>
        <taxon>Mucoromycota</taxon>
        <taxon>Glomeromycotina</taxon>
        <taxon>Glomeromycetes</taxon>
        <taxon>Diversisporales</taxon>
        <taxon>Acaulosporaceae</taxon>
        <taxon>Acaulospora</taxon>
    </lineage>
</organism>
<sequence>KMKTSNNPVYLYALFLVTIFTLSPVVKAACSASVDYSACIASGSSSSASCTSTPNNYICQCNALSAMATQMQVKNIIPKLLYLTITNSLEKTSQPAFSQICSLAASQSSTAFPKVTQTTTQPQTTPTAALTPALTTSSIPTPTASTTPTKSDASII</sequence>
<keyword evidence="2" id="KW-1185">Reference proteome</keyword>
<evidence type="ECO:0000313" key="2">
    <source>
        <dbReference type="Proteomes" id="UP000789525"/>
    </source>
</evidence>
<gene>
    <name evidence="1" type="ORF">ACOLOM_LOCUS11561</name>
</gene>
<accession>A0ACA9PYB7</accession>
<comment type="caution">
    <text evidence="1">The sequence shown here is derived from an EMBL/GenBank/DDBJ whole genome shotgun (WGS) entry which is preliminary data.</text>
</comment>
<feature type="non-terminal residue" evidence="1">
    <location>
        <position position="1"/>
    </location>
</feature>
<name>A0ACA9PYB7_9GLOM</name>
<reference evidence="1" key="1">
    <citation type="submission" date="2021-06" db="EMBL/GenBank/DDBJ databases">
        <authorList>
            <person name="Kallberg Y."/>
            <person name="Tangrot J."/>
            <person name="Rosling A."/>
        </authorList>
    </citation>
    <scope>NUCLEOTIDE SEQUENCE</scope>
    <source>
        <strain evidence="1">CL356</strain>
    </source>
</reference>